<protein>
    <recommendedName>
        <fullName evidence="4">PGF-CTERM sorting domain-containing protein</fullName>
    </recommendedName>
</protein>
<keyword evidence="3" id="KW-1185">Reference proteome</keyword>
<dbReference type="STRING" id="1324957.K933_13846"/>
<feature type="compositionally biased region" description="Polar residues" evidence="1">
    <location>
        <begin position="164"/>
        <end position="182"/>
    </location>
</feature>
<dbReference type="InterPro" id="IPR006311">
    <property type="entry name" value="TAT_signal"/>
</dbReference>
<feature type="region of interest" description="Disordered" evidence="1">
    <location>
        <begin position="158"/>
        <end position="185"/>
    </location>
</feature>
<dbReference type="PROSITE" id="PS51318">
    <property type="entry name" value="TAT"/>
    <property type="match status" value="1"/>
</dbReference>
<evidence type="ECO:0000256" key="1">
    <source>
        <dbReference type="SAM" id="MobiDB-lite"/>
    </source>
</evidence>
<dbReference type="Proteomes" id="UP000017840">
    <property type="component" value="Unassembled WGS sequence"/>
</dbReference>
<dbReference type="AlphaFoldDB" id="V4HA18"/>
<name>V4HA18_9EURY</name>
<sequence length="206" mass="20737">MTAERADSDAEPSPGRRGFLRAAAGVSAGALGVGAATTGTASAQEDTITDEGAFPADAPTLGNSDYTGMFVHVGGINQEASTADVSGCEFVESDDAVVAYDVTLIDRASPDTPQADTIMFASVGSDAVEFGRLFIVTGQQSCNSDRVQVALEQVGSADIRDVSENQSAPRTDTSDGGATNTTGPGFGLGAAAAGLLGAGELLRRRG</sequence>
<evidence type="ECO:0000313" key="3">
    <source>
        <dbReference type="Proteomes" id="UP000017840"/>
    </source>
</evidence>
<comment type="caution">
    <text evidence="2">The sequence shown here is derived from an EMBL/GenBank/DDBJ whole genome shotgun (WGS) entry which is preliminary data.</text>
</comment>
<dbReference type="OrthoDB" id="308075at2157"/>
<dbReference type="EMBL" id="ASGZ01000057">
    <property type="protein sequence ID" value="ESP87560.1"/>
    <property type="molecule type" value="Genomic_DNA"/>
</dbReference>
<feature type="region of interest" description="Disordered" evidence="1">
    <location>
        <begin position="1"/>
        <end position="21"/>
    </location>
</feature>
<dbReference type="RefSeq" id="WP_023395343.1">
    <property type="nucleotide sequence ID" value="NZ_ASGZ01000057.1"/>
</dbReference>
<evidence type="ECO:0008006" key="4">
    <source>
        <dbReference type="Google" id="ProtNLM"/>
    </source>
</evidence>
<organism evidence="2 3">
    <name type="scientific">Candidatus Halobonum tyrrellensis G22</name>
    <dbReference type="NCBI Taxonomy" id="1324957"/>
    <lineage>
        <taxon>Archaea</taxon>
        <taxon>Methanobacteriati</taxon>
        <taxon>Methanobacteriota</taxon>
        <taxon>Stenosarchaea group</taxon>
        <taxon>Halobacteria</taxon>
        <taxon>Halobacteriales</taxon>
        <taxon>Haloferacaceae</taxon>
        <taxon>Candidatus Halobonum</taxon>
    </lineage>
</organism>
<accession>V4HA18</accession>
<gene>
    <name evidence="2" type="ORF">K933_13846</name>
</gene>
<proteinExistence type="predicted"/>
<dbReference type="eggNOG" id="ENOG502N5IC">
    <property type="taxonomic scope" value="Archaea"/>
</dbReference>
<evidence type="ECO:0000313" key="2">
    <source>
        <dbReference type="EMBL" id="ESP87560.1"/>
    </source>
</evidence>
<reference evidence="2 3" key="1">
    <citation type="journal article" date="2013" name="Genome Announc.">
        <title>Draft Genome Sequence of 'Candidatus Halobonum tyrrellensis' Strain G22, Isolated from the Hypersaline Waters of Lake Tyrrell, Australia.</title>
        <authorList>
            <person name="Ugalde J.A."/>
            <person name="Narasingarao P."/>
            <person name="Kuo S."/>
            <person name="Podell S."/>
            <person name="Allen E.E."/>
        </authorList>
    </citation>
    <scope>NUCLEOTIDE SEQUENCE [LARGE SCALE GENOMIC DNA]</scope>
    <source>
        <strain evidence="2 3">G22</strain>
    </source>
</reference>